<protein>
    <submittedName>
        <fullName evidence="1">Uncharacterized protein</fullName>
    </submittedName>
</protein>
<evidence type="ECO:0000313" key="1">
    <source>
        <dbReference type="EMBL" id="TGB41381.1"/>
    </source>
</evidence>
<organism evidence="1 2">
    <name type="scientific">Mycolicibacterium peregrinum</name>
    <name type="common">Mycobacterium peregrinum</name>
    <dbReference type="NCBI Taxonomy" id="43304"/>
    <lineage>
        <taxon>Bacteria</taxon>
        <taxon>Bacillati</taxon>
        <taxon>Actinomycetota</taxon>
        <taxon>Actinomycetes</taxon>
        <taxon>Mycobacteriales</taxon>
        <taxon>Mycobacteriaceae</taxon>
        <taxon>Mycolicibacterium</taxon>
    </lineage>
</organism>
<reference evidence="1 2" key="1">
    <citation type="submission" date="2018-12" db="EMBL/GenBank/DDBJ databases">
        <title>Draft genome sequences of Mycolicibacterium peregrinum isolated from a pig with lymphadenitis and from soil on the same Japanese pig farm.</title>
        <authorList>
            <person name="Komatsu T."/>
            <person name="Ohya K."/>
            <person name="Sawai K."/>
            <person name="Odoi J.O."/>
            <person name="Otsu K."/>
            <person name="Ota A."/>
            <person name="Ito T."/>
            <person name="Kawai M."/>
            <person name="Maruyama F."/>
        </authorList>
    </citation>
    <scope>NUCLEOTIDE SEQUENCE [LARGE SCALE GENOMIC DNA]</scope>
    <source>
        <strain evidence="1 2">138</strain>
    </source>
</reference>
<proteinExistence type="predicted"/>
<sequence length="220" mass="21454">MPACTPASAPLIAIGISWARPASDEAPSGAAVMPTGAPAVVTWAAWVASEACSSVITSAVVAIALLAAAIAAAHPHGKMIMGPMAAIVAANSVMMAMSRTLAWPTSAAAAVKLLLRASDWAPTAAPSEMAVVVLAAAAVPDAPCQASPAALTDFAIGPLVDWNILAMAGRIVVGSTPSNIPVPSVLRASVTGLIKALGSMGFAGGCCSGWPSGGGSSAGF</sequence>
<gene>
    <name evidence="1" type="ORF">EJD98_15760</name>
</gene>
<comment type="caution">
    <text evidence="1">The sequence shown here is derived from an EMBL/GenBank/DDBJ whole genome shotgun (WGS) entry which is preliminary data.</text>
</comment>
<dbReference type="EMBL" id="RWKA01000008">
    <property type="protein sequence ID" value="TGB41381.1"/>
    <property type="molecule type" value="Genomic_DNA"/>
</dbReference>
<evidence type="ECO:0000313" key="2">
    <source>
        <dbReference type="Proteomes" id="UP000297792"/>
    </source>
</evidence>
<name>A0A4Z0HNQ4_MYCPR</name>
<dbReference type="Proteomes" id="UP000297792">
    <property type="component" value="Unassembled WGS sequence"/>
</dbReference>
<dbReference type="AlphaFoldDB" id="A0A4Z0HNQ4"/>
<accession>A0A4Z0HNQ4</accession>
<keyword evidence="2" id="KW-1185">Reference proteome</keyword>